<dbReference type="InterPro" id="IPR036318">
    <property type="entry name" value="FAD-bd_PCMH-like_sf"/>
</dbReference>
<dbReference type="RefSeq" id="WP_019951107.1">
    <property type="nucleotide sequence ID" value="NZ_JBHLVX010000060.1"/>
</dbReference>
<dbReference type="PANTHER" id="PTHR42659:SF1">
    <property type="entry name" value="OXIDOREDUCTASE"/>
    <property type="match status" value="1"/>
</dbReference>
<dbReference type="InterPro" id="IPR016166">
    <property type="entry name" value="FAD-bd_PCMH"/>
</dbReference>
<evidence type="ECO:0000313" key="4">
    <source>
        <dbReference type="Proteomes" id="UP001589814"/>
    </source>
</evidence>
<dbReference type="Gene3D" id="3.30.43.10">
    <property type="entry name" value="Uridine Diphospho-n-acetylenolpyruvylglucosamine Reductase, domain 2"/>
    <property type="match status" value="1"/>
</dbReference>
<keyword evidence="1" id="KW-0285">Flavoprotein</keyword>
<dbReference type="PANTHER" id="PTHR42659">
    <property type="entry name" value="XANTHINE DEHYDROGENASE SUBUNIT C-RELATED"/>
    <property type="match status" value="1"/>
</dbReference>
<comment type="caution">
    <text evidence="3">The sequence shown here is derived from an EMBL/GenBank/DDBJ whole genome shotgun (WGS) entry which is preliminary data.</text>
</comment>
<dbReference type="InterPro" id="IPR016169">
    <property type="entry name" value="FAD-bd_PCMH_sub2"/>
</dbReference>
<dbReference type="SMART" id="SM01092">
    <property type="entry name" value="CO_deh_flav_C"/>
    <property type="match status" value="1"/>
</dbReference>
<gene>
    <name evidence="3" type="ORF">ACFFHW_16015</name>
</gene>
<dbReference type="InterPro" id="IPR002346">
    <property type="entry name" value="Mopterin_DH_FAD-bd"/>
</dbReference>
<dbReference type="SUPFAM" id="SSF56176">
    <property type="entry name" value="FAD-binding/transporter-associated domain-like"/>
    <property type="match status" value="1"/>
</dbReference>
<protein>
    <submittedName>
        <fullName evidence="3">FAD binding domain-containing protein</fullName>
    </submittedName>
</protein>
<proteinExistence type="predicted"/>
<dbReference type="Pfam" id="PF03450">
    <property type="entry name" value="CO_deh_flav_C"/>
    <property type="match status" value="1"/>
</dbReference>
<feature type="domain" description="FAD-binding PCMH-type" evidence="2">
    <location>
        <begin position="1"/>
        <end position="222"/>
    </location>
</feature>
<dbReference type="Gene3D" id="3.30.465.10">
    <property type="match status" value="2"/>
</dbReference>
<reference evidence="3 4" key="1">
    <citation type="submission" date="2024-09" db="EMBL/GenBank/DDBJ databases">
        <authorList>
            <person name="Sun Q."/>
            <person name="Mori K."/>
        </authorList>
    </citation>
    <scope>NUCLEOTIDE SEQUENCE [LARGE SCALE GENOMIC DNA]</scope>
    <source>
        <strain evidence="3 4">CCM 7415</strain>
    </source>
</reference>
<dbReference type="SUPFAM" id="SSF55447">
    <property type="entry name" value="CO dehydrogenase flavoprotein C-terminal domain-like"/>
    <property type="match status" value="1"/>
</dbReference>
<keyword evidence="4" id="KW-1185">Reference proteome</keyword>
<dbReference type="Pfam" id="PF00941">
    <property type="entry name" value="FAD_binding_5"/>
    <property type="match status" value="1"/>
</dbReference>
<dbReference type="PROSITE" id="PS51387">
    <property type="entry name" value="FAD_PCMH"/>
    <property type="match status" value="1"/>
</dbReference>
<dbReference type="Proteomes" id="UP001589814">
    <property type="component" value="Unassembled WGS sequence"/>
</dbReference>
<evidence type="ECO:0000259" key="2">
    <source>
        <dbReference type="PROSITE" id="PS51387"/>
    </source>
</evidence>
<dbReference type="InterPro" id="IPR051312">
    <property type="entry name" value="Diverse_Substr_Oxidored"/>
</dbReference>
<sequence length="332" mass="35827">MRQFELESVEKVDQAVASQRDQRRDAFVAGGTTLLDLVKLDVMTPERMVDVTHLPLKRIEKLDDGRLKVGALVTNNELAHHELVKRDYAVLSEALLAGASTGLRNLATTAGNVMQRTRCPYYRDPAMPCNRREPGSGCAALDGINRNHAVLGTSNRCIATHPSDMCVGMVAVGATIVVEGPQGSREIPFEDYHLLPGDTPEKEHDLKDGELITHVILDAPRAGGQHYLKLRDRASYEFALASCAAIVELDGDSVASARLALGGVATKPWRAEAAEKALIGQPATRENFERAAEVALADAVAYSHNGYKITLGKQAIVRALRDATARTTATAA</sequence>
<evidence type="ECO:0000313" key="3">
    <source>
        <dbReference type="EMBL" id="MFC0269474.1"/>
    </source>
</evidence>
<dbReference type="Gene3D" id="3.30.390.50">
    <property type="entry name" value="CO dehydrogenase flavoprotein, C-terminal domain"/>
    <property type="match status" value="1"/>
</dbReference>
<organism evidence="3 4">
    <name type="scientific">Kushneria aurantia</name>
    <dbReference type="NCBI Taxonomy" id="504092"/>
    <lineage>
        <taxon>Bacteria</taxon>
        <taxon>Pseudomonadati</taxon>
        <taxon>Pseudomonadota</taxon>
        <taxon>Gammaproteobacteria</taxon>
        <taxon>Oceanospirillales</taxon>
        <taxon>Halomonadaceae</taxon>
        <taxon>Kushneria</taxon>
    </lineage>
</organism>
<keyword evidence="1" id="KW-0274">FAD</keyword>
<dbReference type="EMBL" id="JBHLVX010000060">
    <property type="protein sequence ID" value="MFC0269474.1"/>
    <property type="molecule type" value="Genomic_DNA"/>
</dbReference>
<evidence type="ECO:0000256" key="1">
    <source>
        <dbReference type="ARBA" id="ARBA00022827"/>
    </source>
</evidence>
<dbReference type="InterPro" id="IPR036683">
    <property type="entry name" value="CO_DH_flav_C_dom_sf"/>
</dbReference>
<dbReference type="InterPro" id="IPR016167">
    <property type="entry name" value="FAD-bd_PCMH_sub1"/>
</dbReference>
<dbReference type="InterPro" id="IPR005107">
    <property type="entry name" value="CO_DH_flav_C"/>
</dbReference>
<accession>A0ABV6G7F3</accession>
<name>A0ABV6G7F3_9GAMM</name>